<dbReference type="PANTHER" id="PTHR11814">
    <property type="entry name" value="SULFATE TRANSPORTER"/>
    <property type="match status" value="1"/>
</dbReference>
<comment type="caution">
    <text evidence="7">The sequence shown here is derived from an EMBL/GenBank/DDBJ whole genome shotgun (WGS) entry which is preliminary data.</text>
</comment>
<evidence type="ECO:0000256" key="5">
    <source>
        <dbReference type="SAM" id="Phobius"/>
    </source>
</evidence>
<evidence type="ECO:0000259" key="6">
    <source>
        <dbReference type="Pfam" id="PF00916"/>
    </source>
</evidence>
<keyword evidence="4 5" id="KW-0472">Membrane</keyword>
<dbReference type="EMBL" id="JAJSOF020000029">
    <property type="protein sequence ID" value="KAJ4432763.1"/>
    <property type="molecule type" value="Genomic_DNA"/>
</dbReference>
<protein>
    <recommendedName>
        <fullName evidence="6">SLC26A/SulP transporter domain-containing protein</fullName>
    </recommendedName>
</protein>
<gene>
    <name evidence="7" type="ORF">ANN_21401</name>
</gene>
<evidence type="ECO:0000256" key="1">
    <source>
        <dbReference type="ARBA" id="ARBA00004141"/>
    </source>
</evidence>
<accession>A0ABQ8SF73</accession>
<keyword evidence="2 5" id="KW-0812">Transmembrane</keyword>
<dbReference type="Pfam" id="PF00916">
    <property type="entry name" value="Sulfate_transp"/>
    <property type="match status" value="1"/>
</dbReference>
<evidence type="ECO:0000313" key="8">
    <source>
        <dbReference type="Proteomes" id="UP001148838"/>
    </source>
</evidence>
<feature type="non-terminal residue" evidence="7">
    <location>
        <position position="1"/>
    </location>
</feature>
<organism evidence="7 8">
    <name type="scientific">Periplaneta americana</name>
    <name type="common">American cockroach</name>
    <name type="synonym">Blatta americana</name>
    <dbReference type="NCBI Taxonomy" id="6978"/>
    <lineage>
        <taxon>Eukaryota</taxon>
        <taxon>Metazoa</taxon>
        <taxon>Ecdysozoa</taxon>
        <taxon>Arthropoda</taxon>
        <taxon>Hexapoda</taxon>
        <taxon>Insecta</taxon>
        <taxon>Pterygota</taxon>
        <taxon>Neoptera</taxon>
        <taxon>Polyneoptera</taxon>
        <taxon>Dictyoptera</taxon>
        <taxon>Blattodea</taxon>
        <taxon>Blattoidea</taxon>
        <taxon>Blattidae</taxon>
        <taxon>Blattinae</taxon>
        <taxon>Periplaneta</taxon>
    </lineage>
</organism>
<feature type="transmembrane region" description="Helical" evidence="5">
    <location>
        <begin position="97"/>
        <end position="115"/>
    </location>
</feature>
<evidence type="ECO:0000313" key="7">
    <source>
        <dbReference type="EMBL" id="KAJ4432763.1"/>
    </source>
</evidence>
<feature type="transmembrane region" description="Helical" evidence="5">
    <location>
        <begin position="30"/>
        <end position="51"/>
    </location>
</feature>
<evidence type="ECO:0000256" key="2">
    <source>
        <dbReference type="ARBA" id="ARBA00022692"/>
    </source>
</evidence>
<sequence>LCSLQKVKDIPVGPSESKNVTNRHKRIKKALWFISISRNAVIVLLSGIVAFCFEQYGSAPFILSGKIEPGLPAFNLPAFSVQEGNSTVTFPEMVSELGLSVLIIPVVAILANVAIAKSFATGPSLDATQEMLTLGICNIFGSCVRSMPTCGAFTRSAVSNASGVRTPMMGLYS</sequence>
<evidence type="ECO:0000256" key="3">
    <source>
        <dbReference type="ARBA" id="ARBA00022989"/>
    </source>
</evidence>
<keyword evidence="3 5" id="KW-1133">Transmembrane helix</keyword>
<dbReference type="InterPro" id="IPR011547">
    <property type="entry name" value="SLC26A/SulP_dom"/>
</dbReference>
<proteinExistence type="predicted"/>
<name>A0ABQ8SF73_PERAM</name>
<comment type="subcellular location">
    <subcellularLocation>
        <location evidence="1">Membrane</location>
        <topology evidence="1">Multi-pass membrane protein</topology>
    </subcellularLocation>
</comment>
<feature type="domain" description="SLC26A/SulP transporter" evidence="6">
    <location>
        <begin position="24"/>
        <end position="171"/>
    </location>
</feature>
<reference evidence="7 8" key="1">
    <citation type="journal article" date="2022" name="Allergy">
        <title>Genome assembly and annotation of Periplaneta americana reveal a comprehensive cockroach allergen profile.</title>
        <authorList>
            <person name="Wang L."/>
            <person name="Xiong Q."/>
            <person name="Saelim N."/>
            <person name="Wang L."/>
            <person name="Nong W."/>
            <person name="Wan A.T."/>
            <person name="Shi M."/>
            <person name="Liu X."/>
            <person name="Cao Q."/>
            <person name="Hui J.H.L."/>
            <person name="Sookrung N."/>
            <person name="Leung T.F."/>
            <person name="Tungtrongchitr A."/>
            <person name="Tsui S.K.W."/>
        </authorList>
    </citation>
    <scope>NUCLEOTIDE SEQUENCE [LARGE SCALE GENOMIC DNA]</scope>
    <source>
        <strain evidence="7">PWHHKU_190912</strain>
    </source>
</reference>
<feature type="non-terminal residue" evidence="7">
    <location>
        <position position="173"/>
    </location>
</feature>
<keyword evidence="8" id="KW-1185">Reference proteome</keyword>
<dbReference type="InterPro" id="IPR001902">
    <property type="entry name" value="SLC26A/SulP_fam"/>
</dbReference>
<dbReference type="Proteomes" id="UP001148838">
    <property type="component" value="Unassembled WGS sequence"/>
</dbReference>
<evidence type="ECO:0000256" key="4">
    <source>
        <dbReference type="ARBA" id="ARBA00023136"/>
    </source>
</evidence>